<dbReference type="EMBL" id="CP143784">
    <property type="protein sequence ID" value="WVN85523.1"/>
    <property type="molecule type" value="Genomic_DNA"/>
</dbReference>
<dbReference type="RefSeq" id="XP_066066223.1">
    <property type="nucleotide sequence ID" value="XM_066210126.1"/>
</dbReference>
<evidence type="ECO:0000313" key="2">
    <source>
        <dbReference type="EMBL" id="WVN85523.1"/>
    </source>
</evidence>
<feature type="region of interest" description="Disordered" evidence="1">
    <location>
        <begin position="201"/>
        <end position="231"/>
    </location>
</feature>
<protein>
    <submittedName>
        <fullName evidence="2">Uncharacterized protein</fullName>
    </submittedName>
</protein>
<sequence length="552" mass="61195">MADCIFSLARASISNPRLIPAGISPKSIKWDSYLDCKIVASLPSNAHALTLQVVHGSTTLVSREFSPIHLSSTSVTRRVTHVDKQAAFRYDWPNDGISQTQECFQVIFQDQTDLLSFIERLKSFFTLHVSTIKPITLTCSQQQSQPKEHAKTKIVKPRAKAKKEKKPTTPADKLKIDLSTSQANLTSALLSSFIQPSSSQTPIISSQAATDSNRQQAEPVNTSTNNQTPLDFLTSPTISDLKKKLLADYVPSSKTLVEGSTHSTYHNHQKPFALSYPASTNTFSSIKPDQSYTSTDISISTPETANLISFSSPFPSFTQTPPPSDSTKMPLGGLSDSTIGAEADWPVMLTNEEEKEITRRKLEEDDIDRDIGITQQLSQTQTVASSFASSCFTGNDFVQYDNAHKTALSTAITLTAGFGSCISELSEDKLDLMVKSISYDWKLQDLYIRIRDILDKSILPQTPGSFMSSDHYTNDSPASSFPSTPEAEGEDQYYCRSGYLNSKRYFYDSTSHPQSPLKRPGDFDDDQCLSKRRMIWEGDEVYDDLAEEDGSY</sequence>
<feature type="compositionally biased region" description="Polar residues" evidence="1">
    <location>
        <begin position="210"/>
        <end position="231"/>
    </location>
</feature>
<dbReference type="VEuPathDB" id="FungiDB:L203_00457"/>
<reference evidence="2" key="2">
    <citation type="journal article" date="2022" name="Elife">
        <title>Obligate sexual reproduction of a homothallic fungus closely related to the Cryptococcus pathogenic species complex.</title>
        <authorList>
            <person name="Passer A.R."/>
            <person name="Clancey S.A."/>
            <person name="Shea T."/>
            <person name="David-Palma M."/>
            <person name="Averette A.F."/>
            <person name="Boekhout T."/>
            <person name="Porcel B.M."/>
            <person name="Nowrousian M."/>
            <person name="Cuomo C.A."/>
            <person name="Sun S."/>
            <person name="Heitman J."/>
            <person name="Coelho M.A."/>
        </authorList>
    </citation>
    <scope>NUCLEOTIDE SEQUENCE</scope>
    <source>
        <strain evidence="2">CBS 7841</strain>
    </source>
</reference>
<reference evidence="2" key="1">
    <citation type="submission" date="2016-06" db="EMBL/GenBank/DDBJ databases">
        <authorList>
            <person name="Cuomo C."/>
            <person name="Litvintseva A."/>
            <person name="Heitman J."/>
            <person name="Chen Y."/>
            <person name="Sun S."/>
            <person name="Springer D."/>
            <person name="Dromer F."/>
            <person name="Young S."/>
            <person name="Zeng Q."/>
            <person name="Chapman S."/>
            <person name="Gujja S."/>
            <person name="Saif S."/>
            <person name="Birren B."/>
        </authorList>
    </citation>
    <scope>NUCLEOTIDE SEQUENCE</scope>
    <source>
        <strain evidence="2">CBS 7841</strain>
    </source>
</reference>
<reference evidence="2" key="3">
    <citation type="submission" date="2024-01" db="EMBL/GenBank/DDBJ databases">
        <authorList>
            <person name="Coelho M.A."/>
            <person name="David-Palma M."/>
            <person name="Shea T."/>
            <person name="Sun S."/>
            <person name="Cuomo C.A."/>
            <person name="Heitman J."/>
        </authorList>
    </citation>
    <scope>NUCLEOTIDE SEQUENCE</scope>
    <source>
        <strain evidence="2">CBS 7841</strain>
    </source>
</reference>
<gene>
    <name evidence="2" type="ORF">L203_100670</name>
</gene>
<feature type="region of interest" description="Disordered" evidence="1">
    <location>
        <begin position="140"/>
        <end position="174"/>
    </location>
</feature>
<feature type="region of interest" description="Disordered" evidence="1">
    <location>
        <begin position="465"/>
        <end position="489"/>
    </location>
</feature>
<dbReference type="OrthoDB" id="2573153at2759"/>
<dbReference type="GeneID" id="91084884"/>
<dbReference type="AlphaFoldDB" id="A0A1E3IXC1"/>
<organism evidence="2 3">
    <name type="scientific">Cryptococcus depauperatus CBS 7841</name>
    <dbReference type="NCBI Taxonomy" id="1295531"/>
    <lineage>
        <taxon>Eukaryota</taxon>
        <taxon>Fungi</taxon>
        <taxon>Dikarya</taxon>
        <taxon>Basidiomycota</taxon>
        <taxon>Agaricomycotina</taxon>
        <taxon>Tremellomycetes</taxon>
        <taxon>Tremellales</taxon>
        <taxon>Cryptococcaceae</taxon>
        <taxon>Cryptococcus</taxon>
    </lineage>
</organism>
<evidence type="ECO:0000256" key="1">
    <source>
        <dbReference type="SAM" id="MobiDB-lite"/>
    </source>
</evidence>
<proteinExistence type="predicted"/>
<evidence type="ECO:0000313" key="3">
    <source>
        <dbReference type="Proteomes" id="UP000094043"/>
    </source>
</evidence>
<accession>A0A1E3IXC1</accession>
<feature type="compositionally biased region" description="Polar residues" evidence="1">
    <location>
        <begin position="465"/>
        <end position="483"/>
    </location>
</feature>
<keyword evidence="3" id="KW-1185">Reference proteome</keyword>
<name>A0A1E3IXC1_9TREE</name>
<dbReference type="Proteomes" id="UP000094043">
    <property type="component" value="Chromosome 1"/>
</dbReference>
<dbReference type="KEGG" id="cdep:91084884"/>
<feature type="compositionally biased region" description="Basic residues" evidence="1">
    <location>
        <begin position="152"/>
        <end position="165"/>
    </location>
</feature>